<accession>A0ABY5V4P7</accession>
<comment type="subcellular location">
    <subcellularLocation>
        <location evidence="1">Cytoplasm</location>
    </subcellularLocation>
</comment>
<dbReference type="Proteomes" id="UP001059295">
    <property type="component" value="Chromosome"/>
</dbReference>
<dbReference type="Gene3D" id="1.20.120.520">
    <property type="entry name" value="nmb1532 protein domain like"/>
    <property type="match status" value="1"/>
</dbReference>
<proteinExistence type="predicted"/>
<organism evidence="6 7">
    <name type="scientific">Alistipes ihumii AP11</name>
    <dbReference type="NCBI Taxonomy" id="1211813"/>
    <lineage>
        <taxon>Bacteria</taxon>
        <taxon>Pseudomonadati</taxon>
        <taxon>Bacteroidota</taxon>
        <taxon>Bacteroidia</taxon>
        <taxon>Bacteroidales</taxon>
        <taxon>Rikenellaceae</taxon>
        <taxon>Alistipes</taxon>
    </lineage>
</organism>
<name>A0ABY5V4P7_9BACT</name>
<sequence>MYKLGRYKQTDRMSDLICENYPMLLVISRFGISLGFGDKTIGEVCEDSGVDTKTFLTIVNLLLDDHTTAEQIDPSLSVEALVSYLQNSHSYFLDFRLPLIRRKLIEAIDCGHSDVSFAIMRYFDQYVAEVRKHMNYEETTVFPYVRSLVQGKSGNGKYHIGIFSKQHDQVESRLAELKNIIIKYYPATGSNELNSVLFDIFSCATDLASHNRIEDNLFVPLIAELERKNGCSR</sequence>
<gene>
    <name evidence="6" type="ORF">NQ491_08465</name>
</gene>
<dbReference type="RefSeq" id="WP_026089764.1">
    <property type="nucleotide sequence ID" value="NZ_CAPH01000018.1"/>
</dbReference>
<dbReference type="EMBL" id="CP102294">
    <property type="protein sequence ID" value="UWN58292.1"/>
    <property type="molecule type" value="Genomic_DNA"/>
</dbReference>
<evidence type="ECO:0000256" key="4">
    <source>
        <dbReference type="ARBA" id="ARBA00023004"/>
    </source>
</evidence>
<evidence type="ECO:0000256" key="1">
    <source>
        <dbReference type="ARBA" id="ARBA00004496"/>
    </source>
</evidence>
<evidence type="ECO:0000259" key="5">
    <source>
        <dbReference type="Pfam" id="PF01814"/>
    </source>
</evidence>
<dbReference type="Pfam" id="PF01814">
    <property type="entry name" value="Hemerythrin"/>
    <property type="match status" value="1"/>
</dbReference>
<reference evidence="6" key="1">
    <citation type="journal article" date="2022" name="Cell">
        <title>Design, construction, and in vivo augmentation of a complex gut microbiome.</title>
        <authorList>
            <person name="Cheng A.G."/>
            <person name="Ho P.Y."/>
            <person name="Aranda-Diaz A."/>
            <person name="Jain S."/>
            <person name="Yu F.B."/>
            <person name="Meng X."/>
            <person name="Wang M."/>
            <person name="Iakiviak M."/>
            <person name="Nagashima K."/>
            <person name="Zhao A."/>
            <person name="Murugkar P."/>
            <person name="Patil A."/>
            <person name="Atabakhsh K."/>
            <person name="Weakley A."/>
            <person name="Yan J."/>
            <person name="Brumbaugh A.R."/>
            <person name="Higginbottom S."/>
            <person name="Dimas A."/>
            <person name="Shiver A.L."/>
            <person name="Deutschbauer A."/>
            <person name="Neff N."/>
            <person name="Sonnenburg J.L."/>
            <person name="Huang K.C."/>
            <person name="Fischbach M.A."/>
        </authorList>
    </citation>
    <scope>NUCLEOTIDE SEQUENCE</scope>
    <source>
        <strain evidence="6">AP11</strain>
    </source>
</reference>
<evidence type="ECO:0000256" key="3">
    <source>
        <dbReference type="ARBA" id="ARBA00022723"/>
    </source>
</evidence>
<evidence type="ECO:0000256" key="2">
    <source>
        <dbReference type="ARBA" id="ARBA00022490"/>
    </source>
</evidence>
<protein>
    <submittedName>
        <fullName evidence="6">Hemerythrin domain-containing protein</fullName>
    </submittedName>
</protein>
<keyword evidence="7" id="KW-1185">Reference proteome</keyword>
<evidence type="ECO:0000313" key="7">
    <source>
        <dbReference type="Proteomes" id="UP001059295"/>
    </source>
</evidence>
<keyword evidence="3" id="KW-0479">Metal-binding</keyword>
<dbReference type="InterPro" id="IPR012312">
    <property type="entry name" value="Hemerythrin-like"/>
</dbReference>
<keyword evidence="4" id="KW-0408">Iron</keyword>
<dbReference type="InterPro" id="IPR019903">
    <property type="entry name" value="RIC_family"/>
</dbReference>
<dbReference type="PANTHER" id="PTHR36438:SF1">
    <property type="entry name" value="IRON-SULFUR CLUSTER REPAIR PROTEIN YTFE"/>
    <property type="match status" value="1"/>
</dbReference>
<evidence type="ECO:0000313" key="6">
    <source>
        <dbReference type="EMBL" id="UWN58292.1"/>
    </source>
</evidence>
<dbReference type="GeneID" id="82891761"/>
<dbReference type="PANTHER" id="PTHR36438">
    <property type="entry name" value="IRON-SULFUR CLUSTER REPAIR PROTEIN YTFE"/>
    <property type="match status" value="1"/>
</dbReference>
<feature type="domain" description="Hemerythrin-like" evidence="5">
    <location>
        <begin position="83"/>
        <end position="222"/>
    </location>
</feature>
<keyword evidence="2" id="KW-0963">Cytoplasm</keyword>